<accession>A0A084T0Z6</accession>
<evidence type="ECO:0000256" key="7">
    <source>
        <dbReference type="ARBA" id="ARBA00022989"/>
    </source>
</evidence>
<dbReference type="InterPro" id="IPR050083">
    <property type="entry name" value="HtpX_protease"/>
</dbReference>
<proteinExistence type="inferred from homology"/>
<evidence type="ECO:0000256" key="9">
    <source>
        <dbReference type="ARBA" id="ARBA00023136"/>
    </source>
</evidence>
<dbReference type="Pfam" id="PF01435">
    <property type="entry name" value="Peptidase_M48"/>
    <property type="match status" value="1"/>
</dbReference>
<evidence type="ECO:0000256" key="6">
    <source>
        <dbReference type="ARBA" id="ARBA00022833"/>
    </source>
</evidence>
<organism evidence="12 13">
    <name type="scientific">Archangium violaceum Cb vi76</name>
    <dbReference type="NCBI Taxonomy" id="1406225"/>
    <lineage>
        <taxon>Bacteria</taxon>
        <taxon>Pseudomonadati</taxon>
        <taxon>Myxococcota</taxon>
        <taxon>Myxococcia</taxon>
        <taxon>Myxococcales</taxon>
        <taxon>Cystobacterineae</taxon>
        <taxon>Archangiaceae</taxon>
        <taxon>Archangium</taxon>
    </lineage>
</organism>
<dbReference type="GO" id="GO:0046872">
    <property type="term" value="F:metal ion binding"/>
    <property type="evidence" value="ECO:0007669"/>
    <property type="project" value="UniProtKB-KW"/>
</dbReference>
<dbReference type="InterPro" id="IPR001915">
    <property type="entry name" value="Peptidase_M48"/>
</dbReference>
<dbReference type="AlphaFoldDB" id="A0A084T0Z6"/>
<keyword evidence="6 10" id="KW-0862">Zinc</keyword>
<sequence length="344" mass="38081">MKNESHAELTRALWPDAKQAPVKLLECRHCGRRNRVQVARAILEPHHCECGACGEALFLAPGEPLTGIASNAYEHPLDRTTLAALKGIPGFPALIRWLMTQLGERSLRLLNLSSAVLCGDDQFPELVALLERSRQSLDLSQRPTLFLSESPHINAATHGSEEPSVMVYAGLLDQLDDTEVVSVMGHELGHMHAEHGLYRQVALVMASGTHLLGTVGQVLSFPLQKALYKWMRCSELTADRAGLLACRDLGASLHVLMKLAGGNRPGTARRTRMQLAPFIQQARTLAKMEEDNWFDGLLATLMTMDSSHPFVAWRVMHLLEWVEHGNYLEILAGHYERAKRPAAA</sequence>
<dbReference type="RefSeq" id="WP_043389735.1">
    <property type="nucleotide sequence ID" value="NZ_JPMI01000016.1"/>
</dbReference>
<keyword evidence="5 10" id="KW-0378">Hydrolase</keyword>
<comment type="cofactor">
    <cofactor evidence="10">
        <name>Zn(2+)</name>
        <dbReference type="ChEBI" id="CHEBI:29105"/>
    </cofactor>
    <text evidence="10">Binds 1 zinc ion per subunit.</text>
</comment>
<dbReference type="Proteomes" id="UP000028547">
    <property type="component" value="Unassembled WGS sequence"/>
</dbReference>
<gene>
    <name evidence="12" type="ORF">Q664_03210</name>
</gene>
<keyword evidence="8 10" id="KW-0482">Metalloprotease</keyword>
<dbReference type="GO" id="GO:0004222">
    <property type="term" value="F:metalloendopeptidase activity"/>
    <property type="evidence" value="ECO:0007669"/>
    <property type="project" value="InterPro"/>
</dbReference>
<keyword evidence="2 10" id="KW-0645">Protease</keyword>
<comment type="caution">
    <text evidence="12">The sequence shown here is derived from an EMBL/GenBank/DDBJ whole genome shotgun (WGS) entry which is preliminary data.</text>
</comment>
<keyword evidence="1" id="KW-1003">Cell membrane</keyword>
<keyword evidence="9" id="KW-0472">Membrane</keyword>
<keyword evidence="7" id="KW-1133">Transmembrane helix</keyword>
<evidence type="ECO:0000256" key="5">
    <source>
        <dbReference type="ARBA" id="ARBA00022801"/>
    </source>
</evidence>
<name>A0A084T0Z6_9BACT</name>
<dbReference type="GO" id="GO:0006508">
    <property type="term" value="P:proteolysis"/>
    <property type="evidence" value="ECO:0007669"/>
    <property type="project" value="UniProtKB-KW"/>
</dbReference>
<evidence type="ECO:0000256" key="10">
    <source>
        <dbReference type="RuleBase" id="RU003983"/>
    </source>
</evidence>
<evidence type="ECO:0000259" key="11">
    <source>
        <dbReference type="Pfam" id="PF01435"/>
    </source>
</evidence>
<keyword evidence="4" id="KW-0479">Metal-binding</keyword>
<dbReference type="Gene3D" id="3.30.2010.10">
    <property type="entry name" value="Metalloproteases ('zincins'), catalytic domain"/>
    <property type="match status" value="1"/>
</dbReference>
<protein>
    <recommendedName>
        <fullName evidence="11">Peptidase M48 domain-containing protein</fullName>
    </recommendedName>
</protein>
<evidence type="ECO:0000256" key="1">
    <source>
        <dbReference type="ARBA" id="ARBA00022475"/>
    </source>
</evidence>
<evidence type="ECO:0000256" key="3">
    <source>
        <dbReference type="ARBA" id="ARBA00022692"/>
    </source>
</evidence>
<dbReference type="PANTHER" id="PTHR43221">
    <property type="entry name" value="PROTEASE HTPX"/>
    <property type="match status" value="1"/>
</dbReference>
<evidence type="ECO:0000256" key="4">
    <source>
        <dbReference type="ARBA" id="ARBA00022723"/>
    </source>
</evidence>
<reference evidence="12 13" key="1">
    <citation type="submission" date="2014-07" db="EMBL/GenBank/DDBJ databases">
        <title>Draft Genome Sequence of Gephyronic Acid Producer, Cystobacter violaceus Strain Cb vi76.</title>
        <authorList>
            <person name="Stevens D.C."/>
            <person name="Young J."/>
            <person name="Carmichael R."/>
            <person name="Tan J."/>
            <person name="Taylor R.E."/>
        </authorList>
    </citation>
    <scope>NUCLEOTIDE SEQUENCE [LARGE SCALE GENOMIC DNA]</scope>
    <source>
        <strain evidence="12 13">Cb vi76</strain>
    </source>
</reference>
<evidence type="ECO:0000256" key="8">
    <source>
        <dbReference type="ARBA" id="ARBA00023049"/>
    </source>
</evidence>
<evidence type="ECO:0000256" key="2">
    <source>
        <dbReference type="ARBA" id="ARBA00022670"/>
    </source>
</evidence>
<keyword evidence="3" id="KW-0812">Transmembrane</keyword>
<comment type="similarity">
    <text evidence="10">Belongs to the peptidase M48 family.</text>
</comment>
<evidence type="ECO:0000313" key="13">
    <source>
        <dbReference type="Proteomes" id="UP000028547"/>
    </source>
</evidence>
<dbReference type="EMBL" id="JPMI01000016">
    <property type="protein sequence ID" value="KFA94381.1"/>
    <property type="molecule type" value="Genomic_DNA"/>
</dbReference>
<evidence type="ECO:0000313" key="12">
    <source>
        <dbReference type="EMBL" id="KFA94381.1"/>
    </source>
</evidence>
<dbReference type="PANTHER" id="PTHR43221:SF3">
    <property type="entry name" value="SLL1280 PROTEIN"/>
    <property type="match status" value="1"/>
</dbReference>
<dbReference type="CDD" id="cd07325">
    <property type="entry name" value="M48_Ste24p_like"/>
    <property type="match status" value="1"/>
</dbReference>
<feature type="domain" description="Peptidase M48" evidence="11">
    <location>
        <begin position="122"/>
        <end position="321"/>
    </location>
</feature>